<comment type="caution">
    <text evidence="2">The sequence shown here is derived from an EMBL/GenBank/DDBJ whole genome shotgun (WGS) entry which is preliminary data.</text>
</comment>
<name>A0A0W8FBK3_9ZZZZ</name>
<gene>
    <name evidence="2" type="ORF">ASZ90_012015</name>
</gene>
<dbReference type="AlphaFoldDB" id="A0A0W8FBK3"/>
<dbReference type="EMBL" id="LNQE01001391">
    <property type="protein sequence ID" value="KUG18278.1"/>
    <property type="molecule type" value="Genomic_DNA"/>
</dbReference>
<sequence length="227" mass="24298">MSIALFMFFIAFLAVTALSADWTNQQYLSADELISGEEKTSKAPTTPQQSRALRENESSMDWSMPKTLSDTSKDPKASRAEAEAASIGAENESASTVDNATSEENATAMAETTELPPAEVALPSLGGSWSFALNDSLQRSMALTLFQKDDQLLGAGKMRVENSTIDATVSGQVYGNGTARLDIITINPIDLYMFYLNLNGEMASGDYDALSASGKSWTGDFEGVKTA</sequence>
<reference evidence="2" key="1">
    <citation type="journal article" date="2015" name="Proc. Natl. Acad. Sci. U.S.A.">
        <title>Networks of energetic and metabolic interactions define dynamics in microbial communities.</title>
        <authorList>
            <person name="Embree M."/>
            <person name="Liu J.K."/>
            <person name="Al-Bassam M.M."/>
            <person name="Zengler K."/>
        </authorList>
    </citation>
    <scope>NUCLEOTIDE SEQUENCE</scope>
</reference>
<feature type="region of interest" description="Disordered" evidence="1">
    <location>
        <begin position="37"/>
        <end position="108"/>
    </location>
</feature>
<accession>A0A0W8FBK3</accession>
<evidence type="ECO:0000313" key="2">
    <source>
        <dbReference type="EMBL" id="KUG18278.1"/>
    </source>
</evidence>
<proteinExistence type="predicted"/>
<organism evidence="2">
    <name type="scientific">hydrocarbon metagenome</name>
    <dbReference type="NCBI Taxonomy" id="938273"/>
    <lineage>
        <taxon>unclassified sequences</taxon>
        <taxon>metagenomes</taxon>
        <taxon>ecological metagenomes</taxon>
    </lineage>
</organism>
<evidence type="ECO:0000256" key="1">
    <source>
        <dbReference type="SAM" id="MobiDB-lite"/>
    </source>
</evidence>
<feature type="compositionally biased region" description="Basic and acidic residues" evidence="1">
    <location>
        <begin position="71"/>
        <end position="82"/>
    </location>
</feature>
<feature type="compositionally biased region" description="Polar residues" evidence="1">
    <location>
        <begin position="42"/>
        <end position="51"/>
    </location>
</feature>
<protein>
    <submittedName>
        <fullName evidence="2">Uncharacterized protein</fullName>
    </submittedName>
</protein>